<dbReference type="EMBL" id="KI914009">
    <property type="protein sequence ID" value="ETV91511.1"/>
    <property type="molecule type" value="Genomic_DNA"/>
</dbReference>
<dbReference type="RefSeq" id="XP_008879779.1">
    <property type="nucleotide sequence ID" value="XM_008881557.1"/>
</dbReference>
<dbReference type="AlphaFoldDB" id="A0A024TD49"/>
<protein>
    <submittedName>
        <fullName evidence="1">Uncharacterized protein</fullName>
    </submittedName>
</protein>
<name>A0A024TD49_9STRA</name>
<dbReference type="GeneID" id="20090957"/>
<accession>A0A024TD49</accession>
<reference evidence="1" key="1">
    <citation type="submission" date="2013-12" db="EMBL/GenBank/DDBJ databases">
        <title>The Genome Sequence of Aphanomyces invadans NJM9701.</title>
        <authorList>
            <consortium name="The Broad Institute Genomics Platform"/>
            <person name="Russ C."/>
            <person name="Tyler B."/>
            <person name="van West P."/>
            <person name="Dieguez-Uribeondo J."/>
            <person name="Young S.K."/>
            <person name="Zeng Q."/>
            <person name="Gargeya S."/>
            <person name="Fitzgerald M."/>
            <person name="Abouelleil A."/>
            <person name="Alvarado L."/>
            <person name="Chapman S.B."/>
            <person name="Gainer-Dewar J."/>
            <person name="Goldberg J."/>
            <person name="Griggs A."/>
            <person name="Gujja S."/>
            <person name="Hansen M."/>
            <person name="Howarth C."/>
            <person name="Imamovic A."/>
            <person name="Ireland A."/>
            <person name="Larimer J."/>
            <person name="McCowan C."/>
            <person name="Murphy C."/>
            <person name="Pearson M."/>
            <person name="Poon T.W."/>
            <person name="Priest M."/>
            <person name="Roberts A."/>
            <person name="Saif S."/>
            <person name="Shea T."/>
            <person name="Sykes S."/>
            <person name="Wortman J."/>
            <person name="Nusbaum C."/>
            <person name="Birren B."/>
        </authorList>
    </citation>
    <scope>NUCLEOTIDE SEQUENCE [LARGE SCALE GENOMIC DNA]</scope>
    <source>
        <strain evidence="1">NJM9701</strain>
    </source>
</reference>
<dbReference type="VEuPathDB" id="FungiDB:H310_13907"/>
<sequence>MSTIPCRVRFDSPLSLVERLQHLQQERKDAVKNAGEVHHAKVYAVELSVTPSTAGIAISAAFDPLRTNQDTAGKLVAAMVSHLRHWDR</sequence>
<proteinExistence type="predicted"/>
<organism evidence="1">
    <name type="scientific">Aphanomyces invadans</name>
    <dbReference type="NCBI Taxonomy" id="157072"/>
    <lineage>
        <taxon>Eukaryota</taxon>
        <taxon>Sar</taxon>
        <taxon>Stramenopiles</taxon>
        <taxon>Oomycota</taxon>
        <taxon>Saprolegniomycetes</taxon>
        <taxon>Saprolegniales</taxon>
        <taxon>Verrucalvaceae</taxon>
        <taxon>Aphanomyces</taxon>
    </lineage>
</organism>
<evidence type="ECO:0000313" key="1">
    <source>
        <dbReference type="EMBL" id="ETV91511.1"/>
    </source>
</evidence>
<gene>
    <name evidence="1" type="ORF">H310_13907</name>
</gene>